<dbReference type="GO" id="GO:0019213">
    <property type="term" value="F:deacetylase activity"/>
    <property type="evidence" value="ECO:0007669"/>
    <property type="project" value="InterPro"/>
</dbReference>
<evidence type="ECO:0000313" key="2">
    <source>
        <dbReference type="Proteomes" id="UP000308528"/>
    </source>
</evidence>
<dbReference type="GO" id="GO:0016811">
    <property type="term" value="F:hydrolase activity, acting on carbon-nitrogen (but not peptide) bonds, in linear amides"/>
    <property type="evidence" value="ECO:0007669"/>
    <property type="project" value="TreeGrafter"/>
</dbReference>
<evidence type="ECO:0000313" key="1">
    <source>
        <dbReference type="EMBL" id="THH41103.1"/>
    </source>
</evidence>
<proteinExistence type="predicted"/>
<dbReference type="RefSeq" id="WP_136455929.1">
    <property type="nucleotide sequence ID" value="NZ_SRSF01000001.1"/>
</dbReference>
<dbReference type="InterPro" id="IPR024078">
    <property type="entry name" value="LmbE-like_dom_sf"/>
</dbReference>
<dbReference type="InterPro" id="IPR003737">
    <property type="entry name" value="GlcNAc_PI_deacetylase-related"/>
</dbReference>
<dbReference type="Proteomes" id="UP000308528">
    <property type="component" value="Unassembled WGS sequence"/>
</dbReference>
<dbReference type="Pfam" id="PF02585">
    <property type="entry name" value="PIG-L"/>
    <property type="match status" value="1"/>
</dbReference>
<name>A0A4V3XLJ8_9BACT</name>
<sequence length="243" mass="27210">MKVDILAVGVHPDDVELSCAGTLLHHADLGYTFGILDLTRGELGTRGTPEIRAQEAYAAARKLGAKFRENLGLPDGFISHDENSVRKLITAIRDCRPDIVLANAISDRHPDHGRSARLVADACYYSGLQKIRTNNLQGAAQEPWRPRAVYHYIQDRNHRPDFVVDVTTYYGRKMEAIECYASQFNDQNPGEYAEEPTTPISGKDFMDFLHAKARNLGREAGYDLAEGFRAARYPGVRDLFDLD</sequence>
<dbReference type="AlphaFoldDB" id="A0A4V3XLJ8"/>
<protein>
    <submittedName>
        <fullName evidence="1">Bacillithiol biosynthesis deacetylase BshB1</fullName>
    </submittedName>
</protein>
<dbReference type="OrthoDB" id="9778719at2"/>
<dbReference type="InterPro" id="IPR023842">
    <property type="entry name" value="Bacillithiol_biosynth_BshB1"/>
</dbReference>
<keyword evidence="2" id="KW-1185">Reference proteome</keyword>
<dbReference type="NCBIfam" id="TIGR04001">
    <property type="entry name" value="thiol_BshB1"/>
    <property type="match status" value="1"/>
</dbReference>
<reference evidence="1 2" key="1">
    <citation type="submission" date="2019-04" db="EMBL/GenBank/DDBJ databases">
        <title>Lewinella litorea sp. nov., isolated from a marine sand.</title>
        <authorList>
            <person name="Yoon J.-H."/>
        </authorList>
    </citation>
    <scope>NUCLEOTIDE SEQUENCE [LARGE SCALE GENOMIC DNA]</scope>
    <source>
        <strain evidence="1 2">HSMS-39</strain>
    </source>
</reference>
<dbReference type="PANTHER" id="PTHR12993:SF30">
    <property type="entry name" value="N-ACETYL-ALPHA-D-GLUCOSAMINYL L-MALATE DEACETYLASE 1"/>
    <property type="match status" value="1"/>
</dbReference>
<dbReference type="SUPFAM" id="SSF102588">
    <property type="entry name" value="LmbE-like"/>
    <property type="match status" value="1"/>
</dbReference>
<accession>A0A4V3XLJ8</accession>
<comment type="caution">
    <text evidence="1">The sequence shown here is derived from an EMBL/GenBank/DDBJ whole genome shotgun (WGS) entry which is preliminary data.</text>
</comment>
<dbReference type="EMBL" id="SRSF01000001">
    <property type="protein sequence ID" value="THH41103.1"/>
    <property type="molecule type" value="Genomic_DNA"/>
</dbReference>
<dbReference type="PANTHER" id="PTHR12993">
    <property type="entry name" value="N-ACETYLGLUCOSAMINYL-PHOSPHATIDYLINOSITOL DE-N-ACETYLASE-RELATED"/>
    <property type="match status" value="1"/>
</dbReference>
<dbReference type="GO" id="GO:0071793">
    <property type="term" value="P:bacillithiol biosynthetic process"/>
    <property type="evidence" value="ECO:0007669"/>
    <property type="project" value="InterPro"/>
</dbReference>
<dbReference type="Gene3D" id="3.40.50.10320">
    <property type="entry name" value="LmbE-like"/>
    <property type="match status" value="1"/>
</dbReference>
<gene>
    <name evidence="1" type="primary">bshB1</name>
    <name evidence="1" type="ORF">E4021_00470</name>
</gene>
<organism evidence="1 2">
    <name type="scientific">Neolewinella litorea</name>
    <dbReference type="NCBI Taxonomy" id="2562452"/>
    <lineage>
        <taxon>Bacteria</taxon>
        <taxon>Pseudomonadati</taxon>
        <taxon>Bacteroidota</taxon>
        <taxon>Saprospiria</taxon>
        <taxon>Saprospirales</taxon>
        <taxon>Lewinellaceae</taxon>
        <taxon>Neolewinella</taxon>
    </lineage>
</organism>